<evidence type="ECO:0000313" key="2">
    <source>
        <dbReference type="EMBL" id="TKJ41315.1"/>
    </source>
</evidence>
<proteinExistence type="predicted"/>
<evidence type="ECO:0000313" key="3">
    <source>
        <dbReference type="Proteomes" id="UP000317778"/>
    </source>
</evidence>
<comment type="caution">
    <text evidence="2">The sequence shown here is derived from an EMBL/GenBank/DDBJ whole genome shotgun (WGS) entry which is preliminary data.</text>
</comment>
<accession>A0A532V2A0</accession>
<protein>
    <submittedName>
        <fullName evidence="2">Uncharacterized protein</fullName>
    </submittedName>
</protein>
<name>A0A532V2A0_UNCT6</name>
<dbReference type="Proteomes" id="UP000317778">
    <property type="component" value="Unassembled WGS sequence"/>
</dbReference>
<reference evidence="2 3" key="1">
    <citation type="submission" date="2017-06" db="EMBL/GenBank/DDBJ databases">
        <title>Novel microbial phyla capable of carbon fixation and sulfur reduction in deep-sea sediments.</title>
        <authorList>
            <person name="Huang J."/>
            <person name="Baker B."/>
            <person name="Wang Y."/>
        </authorList>
    </citation>
    <scope>NUCLEOTIDE SEQUENCE [LARGE SCALE GENOMIC DNA]</scope>
    <source>
        <strain evidence="2">B3_TA06</strain>
    </source>
</reference>
<dbReference type="EMBL" id="NJBO01000014">
    <property type="protein sequence ID" value="TKJ41315.1"/>
    <property type="molecule type" value="Genomic_DNA"/>
</dbReference>
<dbReference type="AlphaFoldDB" id="A0A532V2A0"/>
<sequence>MGYAQNTNTASTQTTDHTALLANYSKEQDVLFEALAKVMPGMLKGKDKKLSTELDFPKELQIPKDLDIAQAEENLKIKKGLGTGYEWQKAELSPEEKMPPVEYILSYVNNGPSNKEDAPVKVLQDKVLLYAMEEIQPSEEPYQRPEVQAGYPERGASRVGPDSYGREWYASSEPRFDVDAEAVEIIEEELSEKECEKLLTTFLGQLSREASKV</sequence>
<feature type="region of interest" description="Disordered" evidence="1">
    <location>
        <begin position="139"/>
        <end position="158"/>
    </location>
</feature>
<gene>
    <name evidence="2" type="ORF">CEE36_08345</name>
</gene>
<evidence type="ECO:0000256" key="1">
    <source>
        <dbReference type="SAM" id="MobiDB-lite"/>
    </source>
</evidence>
<organism evidence="2 3">
    <name type="scientific">candidate division TA06 bacterium B3_TA06</name>
    <dbReference type="NCBI Taxonomy" id="2012487"/>
    <lineage>
        <taxon>Bacteria</taxon>
        <taxon>Bacteria division TA06</taxon>
    </lineage>
</organism>